<evidence type="ECO:0000256" key="4">
    <source>
        <dbReference type="ARBA" id="ARBA00022692"/>
    </source>
</evidence>
<dbReference type="GO" id="GO:0005227">
    <property type="term" value="F:calcium-activated cation channel activity"/>
    <property type="evidence" value="ECO:0000318"/>
    <property type="project" value="GO_Central"/>
</dbReference>
<dbReference type="InterPro" id="IPR003864">
    <property type="entry name" value="CSC1/OSCA1-like_7TM"/>
</dbReference>
<dbReference type="Pfam" id="PF13967">
    <property type="entry name" value="RSN1_TM"/>
    <property type="match status" value="1"/>
</dbReference>
<feature type="transmembrane region" description="Helical" evidence="7">
    <location>
        <begin position="585"/>
        <end position="602"/>
    </location>
</feature>
<dbReference type="PANTHER" id="PTHR13018:SF100">
    <property type="entry name" value="CSC1-LIKE PROTEIN ERD4"/>
    <property type="match status" value="1"/>
</dbReference>
<dbReference type="PANTHER" id="PTHR13018">
    <property type="entry name" value="PROBABLE MEMBRANE PROTEIN DUF221-RELATED"/>
    <property type="match status" value="1"/>
</dbReference>
<evidence type="ECO:0000256" key="6">
    <source>
        <dbReference type="ARBA" id="ARBA00023136"/>
    </source>
</evidence>
<accession>A0A1Y1IJU8</accession>
<feature type="domain" description="CSC1/OSCA1-like cytosolic" evidence="10">
    <location>
        <begin position="130"/>
        <end position="295"/>
    </location>
</feature>
<dbReference type="AlphaFoldDB" id="A0A1Y1IJU8"/>
<protein>
    <recommendedName>
        <fullName evidence="13">Early-responsive to dehydration stress protein</fullName>
    </recommendedName>
</protein>
<keyword evidence="3" id="KW-0813">Transport</keyword>
<feature type="transmembrane region" description="Helical" evidence="7">
    <location>
        <begin position="400"/>
        <end position="419"/>
    </location>
</feature>
<feature type="transmembrane region" description="Helical" evidence="7">
    <location>
        <begin position="352"/>
        <end position="380"/>
    </location>
</feature>
<evidence type="ECO:0000256" key="2">
    <source>
        <dbReference type="ARBA" id="ARBA00007779"/>
    </source>
</evidence>
<gene>
    <name evidence="11" type="ORF">KFL_005510040</name>
</gene>
<evidence type="ECO:0008006" key="13">
    <source>
        <dbReference type="Google" id="ProtNLM"/>
    </source>
</evidence>
<proteinExistence type="inferred from homology"/>
<feature type="transmembrane region" description="Helical" evidence="7">
    <location>
        <begin position="505"/>
        <end position="531"/>
    </location>
</feature>
<dbReference type="OMA" id="HEERAIT"/>
<comment type="subcellular location">
    <subcellularLocation>
        <location evidence="1">Membrane</location>
        <topology evidence="1">Multi-pass membrane protein</topology>
    </subcellularLocation>
</comment>
<keyword evidence="5 7" id="KW-1133">Transmembrane helix</keyword>
<keyword evidence="12" id="KW-1185">Reference proteome</keyword>
<name>A0A1Y1IJU8_KLENI</name>
<dbReference type="GO" id="GO:0005886">
    <property type="term" value="C:plasma membrane"/>
    <property type="evidence" value="ECO:0000318"/>
    <property type="project" value="GO_Central"/>
</dbReference>
<dbReference type="Pfam" id="PF02714">
    <property type="entry name" value="RSN1_7TM"/>
    <property type="match status" value="1"/>
</dbReference>
<evidence type="ECO:0000259" key="8">
    <source>
        <dbReference type="Pfam" id="PF02714"/>
    </source>
</evidence>
<feature type="domain" description="CSC1/OSCA1-like N-terminal transmembrane" evidence="9">
    <location>
        <begin position="1"/>
        <end position="105"/>
    </location>
</feature>
<organism evidence="11 12">
    <name type="scientific">Klebsormidium nitens</name>
    <name type="common">Green alga</name>
    <name type="synonym">Ulothrix nitens</name>
    <dbReference type="NCBI Taxonomy" id="105231"/>
    <lineage>
        <taxon>Eukaryota</taxon>
        <taxon>Viridiplantae</taxon>
        <taxon>Streptophyta</taxon>
        <taxon>Klebsormidiophyceae</taxon>
        <taxon>Klebsormidiales</taxon>
        <taxon>Klebsormidiaceae</taxon>
        <taxon>Klebsormidium</taxon>
    </lineage>
</organism>
<dbReference type="InterPro" id="IPR032880">
    <property type="entry name" value="CSC1/OSCA1-like_N"/>
</dbReference>
<dbReference type="OrthoDB" id="1689567at2759"/>
<dbReference type="InterPro" id="IPR045122">
    <property type="entry name" value="Csc1-like"/>
</dbReference>
<evidence type="ECO:0000313" key="12">
    <source>
        <dbReference type="Proteomes" id="UP000054558"/>
    </source>
</evidence>
<feature type="domain" description="CSC1/OSCA1-like 7TM region" evidence="8">
    <location>
        <begin position="306"/>
        <end position="576"/>
    </location>
</feature>
<evidence type="ECO:0000259" key="10">
    <source>
        <dbReference type="Pfam" id="PF14703"/>
    </source>
</evidence>
<sequence>MSDTEIAERAGLDALAYVTLFKTALKIFGASFLYCVIIELPVNVTANYYAEFNQQPSVAGDPDRQLQFSNFDKMSMGNVDKGSPRLWTHVIAAYWVAFSCYFILYTIYKNMSHLRAQFLSSFGARATVRQYAVLVTDIPASETDRHSQVDSFFHRLHPRTYERAQVITKLSEVDKKYKEKEKVRRKLAHAEAVYAEAQKKDSEKAKRPQHKTGFLGLVGEKVDTIDWCQKRLAELGPELAEERRKTVNERTIDAALVFFNSRAVATMAAQSAHARKAESWQTQFAPEPRDVIWANLGVSWWERFARQSIVYGITFLIIFFYMIPITIVSGFSTLDNLRQFAPFLDPVFDIGAVRAILQGFLPQLALLIFLAILPKLLFFLTKREDLTSLSHADRGTAGKFYYFMVFNVFLGVTVAGSAFGQLKQMTTNPTGIVDLLGSSIPQQATFFITYIALRGFIGYGLALSQLIRVVIYLVKLKFTVKTEEDKREAWAPGSFFYGKNVPKDLLIVLLGLCYAVISPIIIPFCIVYFGLGYIINKNQALNVIVPEYESGGRMYPHIHKRFVASLFIAQLTLLGYMGIMKFTYTPVMIPLPVLTVVFHLFTKKCLETRFTATPIEVAIQVSWFSDVFGGLGNGGVVEMLGHLQEVSEEPTVSEVAAAYTPECMGGIEDVEASFSTAAPASSREYETVLLNGGNGKVIA</sequence>
<evidence type="ECO:0000256" key="5">
    <source>
        <dbReference type="ARBA" id="ARBA00022989"/>
    </source>
</evidence>
<evidence type="ECO:0000256" key="1">
    <source>
        <dbReference type="ARBA" id="ARBA00004141"/>
    </source>
</evidence>
<dbReference type="EMBL" id="DF237500">
    <property type="protein sequence ID" value="GAQ89689.1"/>
    <property type="molecule type" value="Genomic_DNA"/>
</dbReference>
<evidence type="ECO:0000256" key="3">
    <source>
        <dbReference type="ARBA" id="ARBA00022448"/>
    </source>
</evidence>
<keyword evidence="6 7" id="KW-0472">Membrane</keyword>
<dbReference type="Pfam" id="PF14703">
    <property type="entry name" value="PHM7_cyt"/>
    <property type="match status" value="1"/>
</dbReference>
<dbReference type="Proteomes" id="UP000054558">
    <property type="component" value="Unassembled WGS sequence"/>
</dbReference>
<reference evidence="11 12" key="1">
    <citation type="journal article" date="2014" name="Nat. Commun.">
        <title>Klebsormidium flaccidum genome reveals primary factors for plant terrestrial adaptation.</title>
        <authorList>
            <person name="Hori K."/>
            <person name="Maruyama F."/>
            <person name="Fujisawa T."/>
            <person name="Togashi T."/>
            <person name="Yamamoto N."/>
            <person name="Seo M."/>
            <person name="Sato S."/>
            <person name="Yamada T."/>
            <person name="Mori H."/>
            <person name="Tajima N."/>
            <person name="Moriyama T."/>
            <person name="Ikeuchi M."/>
            <person name="Watanabe M."/>
            <person name="Wada H."/>
            <person name="Kobayashi K."/>
            <person name="Saito M."/>
            <person name="Masuda T."/>
            <person name="Sasaki-Sekimoto Y."/>
            <person name="Mashiguchi K."/>
            <person name="Awai K."/>
            <person name="Shimojima M."/>
            <person name="Masuda S."/>
            <person name="Iwai M."/>
            <person name="Nobusawa T."/>
            <person name="Narise T."/>
            <person name="Kondo S."/>
            <person name="Saito H."/>
            <person name="Sato R."/>
            <person name="Murakawa M."/>
            <person name="Ihara Y."/>
            <person name="Oshima-Yamada Y."/>
            <person name="Ohtaka K."/>
            <person name="Satoh M."/>
            <person name="Sonobe K."/>
            <person name="Ishii M."/>
            <person name="Ohtani R."/>
            <person name="Kanamori-Sato M."/>
            <person name="Honoki R."/>
            <person name="Miyazaki D."/>
            <person name="Mochizuki H."/>
            <person name="Umetsu J."/>
            <person name="Higashi K."/>
            <person name="Shibata D."/>
            <person name="Kamiya Y."/>
            <person name="Sato N."/>
            <person name="Nakamura Y."/>
            <person name="Tabata S."/>
            <person name="Ida S."/>
            <person name="Kurokawa K."/>
            <person name="Ohta H."/>
        </authorList>
    </citation>
    <scope>NUCLEOTIDE SEQUENCE [LARGE SCALE GENOMIC DNA]</scope>
    <source>
        <strain evidence="11 12">NIES-2285</strain>
    </source>
</reference>
<evidence type="ECO:0000313" key="11">
    <source>
        <dbReference type="EMBL" id="GAQ89689.1"/>
    </source>
</evidence>
<evidence type="ECO:0000259" key="9">
    <source>
        <dbReference type="Pfam" id="PF13967"/>
    </source>
</evidence>
<keyword evidence="4 7" id="KW-0812">Transmembrane</keyword>
<feature type="transmembrane region" description="Helical" evidence="7">
    <location>
        <begin position="309"/>
        <end position="332"/>
    </location>
</feature>
<comment type="similarity">
    <text evidence="2">Belongs to the CSC1 (TC 1.A.17) family.</text>
</comment>
<dbReference type="InterPro" id="IPR027815">
    <property type="entry name" value="CSC1/OSCA1-like_cyt"/>
</dbReference>
<evidence type="ECO:0000256" key="7">
    <source>
        <dbReference type="SAM" id="Phobius"/>
    </source>
</evidence>
<feature type="transmembrane region" description="Helical" evidence="7">
    <location>
        <begin position="86"/>
        <end position="108"/>
    </location>
</feature>